<dbReference type="AlphaFoldDB" id="A0AAW1PI19"/>
<sequence>MSESLLQASTSSDSLYRWNAEAQHWDLQKSGTSTISFQNPAPAEPESSASTAPRFAWHLQASELTAKVSHAYEYCLRDQRFKLLDEIGQAWALQFRDLLQLQQFVSGWERKLFENIHALPYNELNAEKIYGACSLYGVWAPATYMVTHWSFRRQDKAVEVADICSSSAQAQLDNTSTFLGIGASSLVRWDKRVSQGRPVQTTADLQPVVQWAEGRDYGRGTEFTCLASSGHGYVVVGSRDGQLRMYNEATLLRAQTQLPSLGQAITSVDVSFDSAWGAPLRGGKFNWTTELGHPESWVVASCGAYSVVWSFKQVKSAAADVISVGGMRACTDYILAQKPDKVLDSMFMHDDHSLSEQDAPAMVVLQQNPSFMRRHSRKLSTG</sequence>
<dbReference type="InterPro" id="IPR040458">
    <property type="entry name" value="Vid27"/>
</dbReference>
<evidence type="ECO:0000313" key="2">
    <source>
        <dbReference type="EMBL" id="KAK9809508.1"/>
    </source>
</evidence>
<dbReference type="SUPFAM" id="SSF50998">
    <property type="entry name" value="Quinoprotein alcohol dehydrogenase-like"/>
    <property type="match status" value="1"/>
</dbReference>
<dbReference type="GO" id="GO:0005737">
    <property type="term" value="C:cytoplasm"/>
    <property type="evidence" value="ECO:0007669"/>
    <property type="project" value="TreeGrafter"/>
</dbReference>
<dbReference type="PANTHER" id="PTHR31913">
    <property type="entry name" value="VACUOLAR IMPORT AND DEGRADATION PROTEIN 27"/>
    <property type="match status" value="1"/>
</dbReference>
<dbReference type="InterPro" id="IPR013863">
    <property type="entry name" value="VID27_C"/>
</dbReference>
<dbReference type="Proteomes" id="UP001465755">
    <property type="component" value="Unassembled WGS sequence"/>
</dbReference>
<dbReference type="GO" id="GO:0005634">
    <property type="term" value="C:nucleus"/>
    <property type="evidence" value="ECO:0007669"/>
    <property type="project" value="TreeGrafter"/>
</dbReference>
<dbReference type="Pfam" id="PF08553">
    <property type="entry name" value="VID27"/>
    <property type="match status" value="1"/>
</dbReference>
<organism evidence="2 3">
    <name type="scientific">Symbiochloris irregularis</name>
    <dbReference type="NCBI Taxonomy" id="706552"/>
    <lineage>
        <taxon>Eukaryota</taxon>
        <taxon>Viridiplantae</taxon>
        <taxon>Chlorophyta</taxon>
        <taxon>core chlorophytes</taxon>
        <taxon>Trebouxiophyceae</taxon>
        <taxon>Trebouxiales</taxon>
        <taxon>Trebouxiaceae</taxon>
        <taxon>Symbiochloris</taxon>
    </lineage>
</organism>
<dbReference type="PANTHER" id="PTHR31913:SF0">
    <property type="entry name" value="VACUOLAR IMPORT AND DEGRADATION PROTEIN 27"/>
    <property type="match status" value="1"/>
</dbReference>
<comment type="caution">
    <text evidence="2">The sequence shown here is derived from an EMBL/GenBank/DDBJ whole genome shotgun (WGS) entry which is preliminary data.</text>
</comment>
<reference evidence="2 3" key="1">
    <citation type="journal article" date="2024" name="Nat. Commun.">
        <title>Phylogenomics reveals the evolutionary origins of lichenization in chlorophyte algae.</title>
        <authorList>
            <person name="Puginier C."/>
            <person name="Libourel C."/>
            <person name="Otte J."/>
            <person name="Skaloud P."/>
            <person name="Haon M."/>
            <person name="Grisel S."/>
            <person name="Petersen M."/>
            <person name="Berrin J.G."/>
            <person name="Delaux P.M."/>
            <person name="Dal Grande F."/>
            <person name="Keller J."/>
        </authorList>
    </citation>
    <scope>NUCLEOTIDE SEQUENCE [LARGE SCALE GENOMIC DNA]</scope>
    <source>
        <strain evidence="2 3">SAG 2036</strain>
    </source>
</reference>
<dbReference type="EMBL" id="JALJOQ010000019">
    <property type="protein sequence ID" value="KAK9809508.1"/>
    <property type="molecule type" value="Genomic_DNA"/>
</dbReference>
<accession>A0AAW1PI19</accession>
<gene>
    <name evidence="2" type="ORF">WJX73_005682</name>
</gene>
<keyword evidence="3" id="KW-1185">Reference proteome</keyword>
<protein>
    <recommendedName>
        <fullName evidence="1">Vacuolar import/degradation Vid27 C-terminal domain-containing protein</fullName>
    </recommendedName>
</protein>
<evidence type="ECO:0000259" key="1">
    <source>
        <dbReference type="Pfam" id="PF08553"/>
    </source>
</evidence>
<feature type="domain" description="Vacuolar import/degradation Vid27 C-terminal" evidence="1">
    <location>
        <begin position="146"/>
        <end position="276"/>
    </location>
</feature>
<evidence type="ECO:0000313" key="3">
    <source>
        <dbReference type="Proteomes" id="UP001465755"/>
    </source>
</evidence>
<dbReference type="InterPro" id="IPR011047">
    <property type="entry name" value="Quinoprotein_ADH-like_sf"/>
</dbReference>
<name>A0AAW1PI19_9CHLO</name>
<proteinExistence type="predicted"/>